<evidence type="ECO:0000313" key="1">
    <source>
        <dbReference type="EMBL" id="KYC40405.1"/>
    </source>
</evidence>
<dbReference type="RefSeq" id="WP_066613033.1">
    <property type="nucleotide sequence ID" value="NZ_KQ976354.1"/>
</dbReference>
<dbReference type="AlphaFoldDB" id="A0A139X6W5"/>
<proteinExistence type="predicted"/>
<protein>
    <submittedName>
        <fullName evidence="1">Uncharacterized protein</fullName>
    </submittedName>
</protein>
<comment type="caution">
    <text evidence="1">The sequence shown here is derived from an EMBL/GenBank/DDBJ whole genome shotgun (WGS) entry which is preliminary data.</text>
</comment>
<sequence length="68" mass="7233">MKLAQVFPIAMAASMVCILTGTISKQPLLRGLGEIAALGAISRKVLVNQSQSDANNQKQLQYCSVKGK</sequence>
<name>A0A139X6W5_9CYAN</name>
<dbReference type="Proteomes" id="UP000076925">
    <property type="component" value="Unassembled WGS sequence"/>
</dbReference>
<dbReference type="OrthoDB" id="9800236at2"/>
<reference evidence="1 2" key="1">
    <citation type="journal article" date="2013" name="Genome Biol. Evol.">
        <title>Genomes of Stigonematalean cyanobacteria (subsection V) and the evolution of oxygenic photosynthesis from prokaryotes to plastids.</title>
        <authorList>
            <person name="Dagan T."/>
            <person name="Roettger M."/>
            <person name="Stucken K."/>
            <person name="Landan G."/>
            <person name="Koch R."/>
            <person name="Major P."/>
            <person name="Gould S.B."/>
            <person name="Goremykin V.V."/>
            <person name="Rippka R."/>
            <person name="Tandeau de Marsac N."/>
            <person name="Gugger M."/>
            <person name="Lockhart P.J."/>
            <person name="Allen J.F."/>
            <person name="Brune I."/>
            <person name="Maus I."/>
            <person name="Puhler A."/>
            <person name="Martin W.F."/>
        </authorList>
    </citation>
    <scope>NUCLEOTIDE SEQUENCE [LARGE SCALE GENOMIC DNA]</scope>
    <source>
        <strain evidence="1 2">PCC 7110</strain>
    </source>
</reference>
<gene>
    <name evidence="1" type="ORF">WA1_26705</name>
</gene>
<evidence type="ECO:0000313" key="2">
    <source>
        <dbReference type="Proteomes" id="UP000076925"/>
    </source>
</evidence>
<accession>A0A139X6W5</accession>
<keyword evidence="2" id="KW-1185">Reference proteome</keyword>
<organism evidence="1 2">
    <name type="scientific">Scytonema hofmannii PCC 7110</name>
    <dbReference type="NCBI Taxonomy" id="128403"/>
    <lineage>
        <taxon>Bacteria</taxon>
        <taxon>Bacillati</taxon>
        <taxon>Cyanobacteriota</taxon>
        <taxon>Cyanophyceae</taxon>
        <taxon>Nostocales</taxon>
        <taxon>Scytonemataceae</taxon>
        <taxon>Scytonema</taxon>
    </lineage>
</organism>
<dbReference type="EMBL" id="ANNX02000029">
    <property type="protein sequence ID" value="KYC40405.1"/>
    <property type="molecule type" value="Genomic_DNA"/>
</dbReference>